<protein>
    <submittedName>
        <fullName evidence="1">Uncharacterized protein</fullName>
    </submittedName>
</protein>
<sequence length="373" mass="39915">MGKQAVQQNPEAPKTELPVSKETTDMARVSSEATNGSWFTPIRGALNLSNFQDGFLSSAFMIGLIVASPIFASLVKSYNPFRLIGVGLTVWTFAIAGSGFPIDFWFIIACRVLVGVGIAPFVSIGAPYIDDIAPVAQVGNNLGWRYAFFGLAIVMCPFAVIGFLAKPLKLKGCSPAESKKASTSVSEAKGNIAYNFVLGAYSYWGPKAGYGIYHMKNADMIFGGVTMVCGIVGTLSGGFVLDRMTSTISNAFKGPVNFICLQCVQPSMRPISMAMSVVAIHVFGDVPSAPLVGVLQDYLNNWRKTTLILTSILFLAAIIWFIGIFLYKGGKSNGDCEKQVAIVSKSNETPLVDEMAIESTNSSLAKPMINSSL</sequence>
<comment type="caution">
    <text evidence="1">The sequence shown here is derived from an EMBL/GenBank/DDBJ whole genome shotgun (WGS) entry which is preliminary data.</text>
</comment>
<evidence type="ECO:0000313" key="2">
    <source>
        <dbReference type="Proteomes" id="UP001062846"/>
    </source>
</evidence>
<accession>A0ACC0NGY4</accession>
<name>A0ACC0NGY4_RHOML</name>
<reference evidence="1" key="1">
    <citation type="submission" date="2022-02" db="EMBL/GenBank/DDBJ databases">
        <title>Plant Genome Project.</title>
        <authorList>
            <person name="Zhang R.-G."/>
        </authorList>
    </citation>
    <scope>NUCLEOTIDE SEQUENCE</scope>
    <source>
        <strain evidence="1">AT1</strain>
    </source>
</reference>
<dbReference type="Proteomes" id="UP001062846">
    <property type="component" value="Chromosome 6"/>
</dbReference>
<dbReference type="EMBL" id="CM046393">
    <property type="protein sequence ID" value="KAI8552460.1"/>
    <property type="molecule type" value="Genomic_DNA"/>
</dbReference>
<gene>
    <name evidence="1" type="ORF">RHMOL_Rhmol06G0268400</name>
</gene>
<organism evidence="1 2">
    <name type="scientific">Rhododendron molle</name>
    <name type="common">Chinese azalea</name>
    <name type="synonym">Azalea mollis</name>
    <dbReference type="NCBI Taxonomy" id="49168"/>
    <lineage>
        <taxon>Eukaryota</taxon>
        <taxon>Viridiplantae</taxon>
        <taxon>Streptophyta</taxon>
        <taxon>Embryophyta</taxon>
        <taxon>Tracheophyta</taxon>
        <taxon>Spermatophyta</taxon>
        <taxon>Magnoliopsida</taxon>
        <taxon>eudicotyledons</taxon>
        <taxon>Gunneridae</taxon>
        <taxon>Pentapetalae</taxon>
        <taxon>asterids</taxon>
        <taxon>Ericales</taxon>
        <taxon>Ericaceae</taxon>
        <taxon>Ericoideae</taxon>
        <taxon>Rhodoreae</taxon>
        <taxon>Rhododendron</taxon>
    </lineage>
</organism>
<keyword evidence="2" id="KW-1185">Reference proteome</keyword>
<evidence type="ECO:0000313" key="1">
    <source>
        <dbReference type="EMBL" id="KAI8552460.1"/>
    </source>
</evidence>
<proteinExistence type="predicted"/>